<reference evidence="3" key="1">
    <citation type="submission" date="2016-10" db="EMBL/GenBank/DDBJ databases">
        <authorList>
            <person name="Varghese N."/>
            <person name="Submissions S."/>
        </authorList>
    </citation>
    <scope>NUCLEOTIDE SEQUENCE [LARGE SCALE GENOMIC DNA]</scope>
    <source>
        <strain evidence="3">DSM 18579</strain>
    </source>
</reference>
<gene>
    <name evidence="2" type="ORF">SAMN02583745_02750</name>
</gene>
<keyword evidence="1" id="KW-0812">Transmembrane</keyword>
<evidence type="ECO:0000313" key="2">
    <source>
        <dbReference type="EMBL" id="SET56812.1"/>
    </source>
</evidence>
<keyword evidence="3" id="KW-1185">Reference proteome</keyword>
<sequence length="618" mass="70239">MRKINLGFLNCGFFLRFKIFGLLIILILFSISLLIRINHFNNVTGSQNLEATYHALLTIRAIDENPLENHWFLPTVSLSSALDKNISWGATVPTKTGDYIYTSFTPPGFIVPYLFFKSFNVAISEKNIALFNVMISILVSIILYLLLIEILQNTGYSGRVSMLGAIFGTIVSIFSREVLQSHGLVYWPHSLFQLLFVSSLFALFKFINKAQNSNTIKSGYLFLLVVLIFLCAWTEWTGYVFGMGLVIFFWFGFFLERRYKEVSILLILALFSAGIITIFHYGLVIGFEPMVKAFINRFFARSSTNGNFLSLMYGYILSFGIFLLLAFWGLIVYFWRGNTNDSNSINSKKSIFLFFVASIPLLENLIMLQHASVFSFDRLKLLFPLAIIFAISFARFSNYLRLVFFVLLLFASIQGYTSYISDLEKYAKWSDVDFKNKLLSNALNKSINIDCSVLLSNSVVRGYDNLLFNRGIYEHKTLVDSLGLIKKTGACNAIYFDRTSAFTDLMKYQNAVVTNKGGSSFSLEFIDMKNININFFLSDLNWNNGISKKWPGFLVPNTADLKSQLLSSDDIIFQDGDIRKILGVTAVGNYLHVHVDGTLLDYDKVGLPTTYILRKNSH</sequence>
<evidence type="ECO:0000313" key="3">
    <source>
        <dbReference type="Proteomes" id="UP000242642"/>
    </source>
</evidence>
<evidence type="ECO:0008006" key="4">
    <source>
        <dbReference type="Google" id="ProtNLM"/>
    </source>
</evidence>
<feature type="transmembrane region" description="Helical" evidence="1">
    <location>
        <begin position="185"/>
        <end position="207"/>
    </location>
</feature>
<feature type="transmembrane region" description="Helical" evidence="1">
    <location>
        <begin position="128"/>
        <end position="148"/>
    </location>
</feature>
<dbReference type="Proteomes" id="UP000242642">
    <property type="component" value="Unassembled WGS sequence"/>
</dbReference>
<evidence type="ECO:0000256" key="1">
    <source>
        <dbReference type="SAM" id="Phobius"/>
    </source>
</evidence>
<dbReference type="EMBL" id="FOHV01000040">
    <property type="protein sequence ID" value="SET56812.1"/>
    <property type="molecule type" value="Genomic_DNA"/>
</dbReference>
<accession>A0A1I0FFP8</accession>
<proteinExistence type="predicted"/>
<keyword evidence="1" id="KW-0472">Membrane</keyword>
<organism evidence="2 3">
    <name type="scientific">Thorsellia anophelis DSM 18579</name>
    <dbReference type="NCBI Taxonomy" id="1123402"/>
    <lineage>
        <taxon>Bacteria</taxon>
        <taxon>Pseudomonadati</taxon>
        <taxon>Pseudomonadota</taxon>
        <taxon>Gammaproteobacteria</taxon>
        <taxon>Enterobacterales</taxon>
        <taxon>Thorselliaceae</taxon>
        <taxon>Thorsellia</taxon>
    </lineage>
</organism>
<feature type="transmembrane region" description="Helical" evidence="1">
    <location>
        <begin position="12"/>
        <end position="35"/>
    </location>
</feature>
<keyword evidence="1" id="KW-1133">Transmembrane helix</keyword>
<feature type="transmembrane region" description="Helical" evidence="1">
    <location>
        <begin position="350"/>
        <end position="367"/>
    </location>
</feature>
<dbReference type="AlphaFoldDB" id="A0A1I0FFP8"/>
<protein>
    <recommendedName>
        <fullName evidence="4">Glycosyltransferase RgtA/B/C/D-like domain-containing protein</fullName>
    </recommendedName>
</protein>
<dbReference type="RefSeq" id="WP_093322289.1">
    <property type="nucleotide sequence ID" value="NZ_FOHV01000040.1"/>
</dbReference>
<dbReference type="OrthoDB" id="8479875at2"/>
<feature type="transmembrane region" description="Helical" evidence="1">
    <location>
        <begin position="219"/>
        <end position="252"/>
    </location>
</feature>
<feature type="transmembrane region" description="Helical" evidence="1">
    <location>
        <begin position="264"/>
        <end position="287"/>
    </location>
</feature>
<feature type="transmembrane region" description="Helical" evidence="1">
    <location>
        <begin position="308"/>
        <end position="335"/>
    </location>
</feature>
<dbReference type="STRING" id="1123402.SAMN02583745_02750"/>
<name>A0A1I0FFP8_9GAMM</name>